<feature type="region of interest" description="Disordered" evidence="4">
    <location>
        <begin position="376"/>
        <end position="546"/>
    </location>
</feature>
<dbReference type="PANTHER" id="PTHR46698:SF3">
    <property type="entry name" value="TENECTIN ISOFORM 1-RELATED"/>
    <property type="match status" value="1"/>
</dbReference>
<feature type="compositionally biased region" description="Basic and acidic residues" evidence="4">
    <location>
        <begin position="890"/>
        <end position="902"/>
    </location>
</feature>
<feature type="compositionally biased region" description="Basic and acidic residues" evidence="4">
    <location>
        <begin position="1108"/>
        <end position="1122"/>
    </location>
</feature>
<feature type="compositionally biased region" description="Polar residues" evidence="4">
    <location>
        <begin position="879"/>
        <end position="889"/>
    </location>
</feature>
<dbReference type="InterPro" id="IPR001007">
    <property type="entry name" value="VWF_dom"/>
</dbReference>
<feature type="compositionally biased region" description="Polar residues" evidence="4">
    <location>
        <begin position="625"/>
        <end position="643"/>
    </location>
</feature>
<sequence length="2974" mass="325941">MSALSAALCRRGIILWLAAVLLLASRSTHSAPVYDQNTTQVAEYDGAAAGCYFNFQRYQEGDRIITSEPCLNCTCHNRMLMCYLKVCPFTKGIGQDCKVEKRPDQCCPVITCPEVPVQLLTSTTSAPTDSMEVGFHDNYGCHVDQRFYPDGAMLPVEHHNPCELCYCIRNRTTCVMQECTLQVAGCKPIYQPGVCCPIKYNCEYDEEPSTTVGPTPGLIITTTLPPGASSQCYHEDKVYEDGDLIYSSQPCEHCYCFRGEIACAVQNCGTPMQEHGKNCTALPPPEGECCPTIYECEEDGQGNITLPEEAEGQVPHDLLTTESPILIDQEDQQGEHPQEEAFPGADNAIPHAHEGEEEEGIQGTIEHVTQEHIPFTEKPEEQPATPPAEENAIPQTETIAIEEESTPSPAEVTPEEAVTTKVPSETEATKTEAPTTIQKTEESLATEAPAVELPEASSISEGLRPEEEAATTEHVPEERISTEESVVEKEQPIEPAVSEETQTESVEPEKATSPHEGLPVEVTKAEETTEEGQVSVTETPERPEISTEIVEKATLPVVEAEEPGISTVPESITKRTKESEDKLETTSSEILATETEAPIKETTATIAHEASSTEKMTTEEEISHLTETAVTEEVQSTEVTSLPTKKPAEEEQKPVVSESEEEQPPEERPTSEHAVIEKEQATVSAKKEDAGLTESPVIGEEHITTEGQRAEESTSKIPAQGPTGIPIPERSPEQKAEDENVYHVTEDYHDITRPEIISPDNLVTEHPQKIPTTYVPQEQETTLASSEEIAKPIAEETEVPEEGSAKPYPEEATEINLPSQGKPEITTSSEETKVESTPAVTEAQASTEPSATTVSHIPEEKAPEETEKPGVPKEIETKIPQTEIQPSTDETLKEELPTKELGIEESSEQISGEKGVQPKKEQPSEEEIETQPPIIMESETSTSIPAEYEHSTVPSSLEEEQATKGEHITVIPEQSTVPQTEEIETEITPVEKEKPVEEHITEQPAISPGITEEEKEIQTEEPILKETESTIKTIEKAEEKPTTQAPIEKEKTEQPEQYSTEKTSEEAATTESYNVQTEAPAIEKQPEKVEGTGDVSTESIEQQTETMIIEKEPSEETIEVKPTEVTGIEQTELPAEHPIETGEAEKESEEKISVPVSTEEVQTEIPVVETGSTEPPTVEETEKLQTEPSVSEEYIPSQPSIPSDRKEDHESVEPKPSEEEQGGEEQVTQKPSLEEKEETETHGEPEKTTIPSEEAVTESVLPEEKPVEVAGTTTLAGVAVTQPAVEEQPEVASEQPENIATESSEQEGQTQRPVTEEQPEIHVRKETETPISVTPISVGEEDVSKSTEVAASEGTTPGFIEEPTKHEGEVSIETEIIPSTESVSLEERQPETHEQTTQSLITEEESSQEGSEEPTETSTKESAIPETPEVPVTEEQPQKPEEKEIASTKMPIHEEQEEHATVGPTETPEIKITTEVPLEKIPQYPTETSIPEETLTEKESTSEIAPRPSGIPGEGNCLVEGQSYNNNSAVPPATTCQTSCRCISSIVQCELVECPAPPAHLSNCMPVYTSGESCCPMYACDSTPTAELESDSHVIEPHTPEAEEGQKTSSPAEISTEEPAVEITEAAKEYSTLAGEIITPEIRPAETTVPSISLEEEVELTTEKQQTTLSVEPVYEQPTTIAQSIEQQPEDHTISSVPEISQESASQVPEEEQYTVLPNVTGEITEGKISEKGEGVTESAASTEQPQEETVEKQTPVSGEEQQVITSTHISAEQELHGEEVTTPTIEEKEISVPVEVEEASTSAEKEEEITTIGADKEEEVTTSIKEQEKPSEEESVEEQSTLKSIEEGDKKQPEEEKVLISTSEKSIIVEEELPAKPEVSEEQKTDEPIEYESTSIPEIQPTTEQKLESETESEEEKKHEIVTPAEGEQATQTEEPEIQTKLPGIAPSGAETQEPIAPAAESTTLIHDHTVTEEAPLEEHATIKSMEISTEESKGEIKPEFSTEIPEEEHVTVPISPIEAEIPGEITTEQELEKSGEETVKPGEESTPEVSHEETSPETTKETTEHAEEHTKPLEHEEEPSVTKLPEEKPSETESPISTEQPVKAIEVEETSEAEAEHEKPTEPSIIHEPEGTQISIEEHPEATTEVESHTPESPVEEHTIAKEIPTTSVSAEEAGEQPVTSIKEIEPSLDEAGTKQPIIPEVPAIQEEHITVPVEEYTTKSEEHLVEEQTVIPSEGEPTESGISTEEATPESVTNQQEQIETEKTVESAKPETETPSLTEEQTIIPEIHKEEEEQKPEVGITKETDKEEPVTEEAIKEEAVTSVGTTEKYPAVEEHTEQEVEVKIHEPIEIETTIAPKEQKPEEEVTSEPERPLSEEATTGPSLISEEHSTISVEAEEKEKGTHKPEYQTTLSTAEEEVSKPATEASEVEKLSPEEESVATESATEKPEEFITKVSVEVSTTEKFAEVPSETEKSVVPEQETESSEQQQGETTTKSIEGTVTEEKLPEEVIPVEVIPEEKPSEASVAGEEEAHTTEPSLPVETTSIHEEEQPSITKLQPTEGPLPSEEETVAPGEVQPSEPEEGEVHPGIPEEPQYSTTEHAPETSVTIKTEEHPETEQPEISEAAVPTEGPIKVSGVPIELPEENATIGPISSEEAETQGPIKPEEGAQPAETPIEEHDIKMQPVSTELPIGQITEDIQIPEEEIVHPQEGEEIGHPHFPEATLKPETDYSAEGELTLGSDEEHLRPVNHTAESTERPYQPSFHEQRPTTLAPHIPEYPDQSVPGEENPHFPVQGGSYLNPDEDYDEDEQVYGPGTCRYGGKVYVSAQQIPRDDPCDFCFCFRSDIICLQQSCPPPIPGCHEEPISGFCCPRYECPVSMAMSLNLTTTTTTTTTTLPPHFHAHAYKGAARRSGCQIRGQAYRVGEVIKQASGPCLHCTCGGDGNMKCEPRMCSPEPMLRQMIATATAKRRR</sequence>
<feature type="domain" description="VWFC" evidence="6">
    <location>
        <begin position="230"/>
        <end position="297"/>
    </location>
</feature>
<dbReference type="Gene3D" id="6.20.200.20">
    <property type="match status" value="2"/>
</dbReference>
<feature type="compositionally biased region" description="Polar residues" evidence="4">
    <location>
        <begin position="2243"/>
        <end position="2261"/>
    </location>
</feature>
<evidence type="ECO:0000259" key="6">
    <source>
        <dbReference type="PROSITE" id="PS50184"/>
    </source>
</evidence>
<feature type="compositionally biased region" description="Basic and acidic residues" evidence="4">
    <location>
        <begin position="1725"/>
        <end position="1735"/>
    </location>
</feature>
<feature type="compositionally biased region" description="Basic and acidic residues" evidence="4">
    <location>
        <begin position="1319"/>
        <end position="1328"/>
    </location>
</feature>
<feature type="region of interest" description="Disordered" evidence="4">
    <location>
        <begin position="331"/>
        <end position="360"/>
    </location>
</feature>
<comment type="subcellular location">
    <subcellularLocation>
        <location evidence="1">Secreted</location>
    </subcellularLocation>
</comment>
<dbReference type="PROSITE" id="PS50184">
    <property type="entry name" value="VWFC_2"/>
    <property type="match status" value="1"/>
</dbReference>
<name>A0AAV2P5E6_9HYME</name>
<feature type="compositionally biased region" description="Basic and acidic residues" evidence="4">
    <location>
        <begin position="699"/>
        <end position="714"/>
    </location>
</feature>
<feature type="compositionally biased region" description="Polar residues" evidence="4">
    <location>
        <begin position="1893"/>
        <end position="1902"/>
    </location>
</feature>
<keyword evidence="3 5" id="KW-0732">Signal</keyword>
<feature type="compositionally biased region" description="Low complexity" evidence="4">
    <location>
        <begin position="1416"/>
        <end position="1435"/>
    </location>
</feature>
<dbReference type="Proteomes" id="UP001497644">
    <property type="component" value="Chromosome 8"/>
</dbReference>
<dbReference type="PROSITE" id="PS01208">
    <property type="entry name" value="VWFC_1"/>
    <property type="match status" value="1"/>
</dbReference>
<feature type="compositionally biased region" description="Basic and acidic residues" evidence="4">
    <location>
        <begin position="1385"/>
        <end position="1394"/>
    </location>
</feature>
<feature type="compositionally biased region" description="Basic and acidic residues" evidence="4">
    <location>
        <begin position="1016"/>
        <end position="1054"/>
    </location>
</feature>
<feature type="region of interest" description="Disordered" evidence="4">
    <location>
        <begin position="1685"/>
        <end position="1957"/>
    </location>
</feature>
<evidence type="ECO:0000256" key="4">
    <source>
        <dbReference type="SAM" id="MobiDB-lite"/>
    </source>
</evidence>
<feature type="compositionally biased region" description="Polar residues" evidence="4">
    <location>
        <begin position="1694"/>
        <end position="1707"/>
    </location>
</feature>
<feature type="compositionally biased region" description="Basic and acidic residues" evidence="4">
    <location>
        <begin position="2289"/>
        <end position="2322"/>
    </location>
</feature>
<keyword evidence="8" id="KW-1185">Reference proteome</keyword>
<feature type="compositionally biased region" description="Basic and acidic residues" evidence="4">
    <location>
        <begin position="665"/>
        <end position="690"/>
    </location>
</feature>
<feature type="region of interest" description="Disordered" evidence="4">
    <location>
        <begin position="1483"/>
        <end position="1516"/>
    </location>
</feature>
<feature type="compositionally biased region" description="Basic and acidic residues" evidence="4">
    <location>
        <begin position="1436"/>
        <end position="1460"/>
    </location>
</feature>
<feature type="region of interest" description="Disordered" evidence="4">
    <location>
        <begin position="1973"/>
        <end position="2209"/>
    </location>
</feature>
<feature type="compositionally biased region" description="Basic and acidic residues" evidence="4">
    <location>
        <begin position="2116"/>
        <end position="2163"/>
    </location>
</feature>
<feature type="compositionally biased region" description="Basic and acidic residues" evidence="4">
    <location>
        <begin position="572"/>
        <end position="584"/>
    </location>
</feature>
<gene>
    <name evidence="7" type="ORF">LPLAT_LOCUS13233</name>
</gene>
<feature type="compositionally biased region" description="Basic and acidic residues" evidence="4">
    <location>
        <begin position="2388"/>
        <end position="2409"/>
    </location>
</feature>
<feature type="signal peptide" evidence="5">
    <location>
        <begin position="1"/>
        <end position="30"/>
    </location>
</feature>
<feature type="compositionally biased region" description="Basic and acidic residues" evidence="4">
    <location>
        <begin position="474"/>
        <end position="492"/>
    </location>
</feature>
<feature type="compositionally biased region" description="Polar residues" evidence="4">
    <location>
        <begin position="1094"/>
        <end position="1106"/>
    </location>
</feature>
<feature type="compositionally biased region" description="Basic and acidic residues" evidence="4">
    <location>
        <begin position="1134"/>
        <end position="1152"/>
    </location>
</feature>
<reference evidence="7" key="1">
    <citation type="submission" date="2024-04" db="EMBL/GenBank/DDBJ databases">
        <authorList>
            <consortium name="Molecular Ecology Group"/>
        </authorList>
    </citation>
    <scope>NUCLEOTIDE SEQUENCE</scope>
</reference>
<feature type="region of interest" description="Disordered" evidence="4">
    <location>
        <begin position="2229"/>
        <end position="2688"/>
    </location>
</feature>
<feature type="compositionally biased region" description="Basic and acidic residues" evidence="4">
    <location>
        <begin position="730"/>
        <end position="753"/>
    </location>
</feature>
<feature type="compositionally biased region" description="Basic and acidic residues" evidence="4">
    <location>
        <begin position="989"/>
        <end position="1001"/>
    </location>
</feature>
<feature type="compositionally biased region" description="Basic and acidic residues" evidence="4">
    <location>
        <begin position="2032"/>
        <end position="2093"/>
    </location>
</feature>
<feature type="compositionally biased region" description="Basic and acidic residues" evidence="4">
    <location>
        <begin position="2333"/>
        <end position="2351"/>
    </location>
</feature>
<feature type="compositionally biased region" description="Polar residues" evidence="4">
    <location>
        <begin position="1346"/>
        <end position="1355"/>
    </location>
</feature>
<evidence type="ECO:0000256" key="3">
    <source>
        <dbReference type="ARBA" id="ARBA00022729"/>
    </source>
</evidence>
<feature type="compositionally biased region" description="Polar residues" evidence="4">
    <location>
        <begin position="2597"/>
        <end position="2611"/>
    </location>
</feature>
<feature type="compositionally biased region" description="Acidic residues" evidence="4">
    <location>
        <begin position="1402"/>
        <end position="1415"/>
    </location>
</feature>
<feature type="compositionally biased region" description="Low complexity" evidence="4">
    <location>
        <begin position="1268"/>
        <end position="1281"/>
    </location>
</feature>
<dbReference type="SUPFAM" id="SSF57603">
    <property type="entry name" value="FnI-like domain"/>
    <property type="match status" value="6"/>
</dbReference>
<feature type="compositionally biased region" description="Basic and acidic residues" evidence="4">
    <location>
        <begin position="2360"/>
        <end position="2377"/>
    </location>
</feature>
<feature type="compositionally biased region" description="Basic and acidic residues" evidence="4">
    <location>
        <begin position="1772"/>
        <end position="1791"/>
    </location>
</feature>
<evidence type="ECO:0000256" key="1">
    <source>
        <dbReference type="ARBA" id="ARBA00004613"/>
    </source>
</evidence>
<dbReference type="SMART" id="SM00214">
    <property type="entry name" value="VWC"/>
    <property type="match status" value="5"/>
</dbReference>
<evidence type="ECO:0000313" key="7">
    <source>
        <dbReference type="EMBL" id="CAL1688104.1"/>
    </source>
</evidence>
<dbReference type="PANTHER" id="PTHR46698">
    <property type="entry name" value="CROSSVEINLESS 2"/>
    <property type="match status" value="1"/>
</dbReference>
<feature type="region of interest" description="Disordered" evidence="4">
    <location>
        <begin position="560"/>
        <end position="1470"/>
    </location>
</feature>
<feature type="compositionally biased region" description="Basic and acidic residues" evidence="4">
    <location>
        <begin position="1992"/>
        <end position="2002"/>
    </location>
</feature>
<feature type="compositionally biased region" description="Basic and acidic residues" evidence="4">
    <location>
        <begin position="1845"/>
        <end position="1859"/>
    </location>
</feature>
<evidence type="ECO:0000256" key="5">
    <source>
        <dbReference type="SAM" id="SignalP"/>
    </source>
</evidence>
<feature type="compositionally biased region" description="Polar residues" evidence="4">
    <location>
        <begin position="843"/>
        <end position="855"/>
    </location>
</feature>
<feature type="compositionally biased region" description="Basic and acidic residues" evidence="4">
    <location>
        <begin position="1973"/>
        <end position="1983"/>
    </location>
</feature>
<feature type="chain" id="PRO_5044010713" description="VWFC domain-containing protein" evidence="5">
    <location>
        <begin position="31"/>
        <end position="2974"/>
    </location>
</feature>
<feature type="compositionally biased region" description="Basic and acidic residues" evidence="4">
    <location>
        <begin position="1874"/>
        <end position="1888"/>
    </location>
</feature>
<feature type="compositionally biased region" description="Polar residues" evidence="4">
    <location>
        <begin position="1753"/>
        <end position="1771"/>
    </location>
</feature>
<feature type="region of interest" description="Disordered" evidence="4">
    <location>
        <begin position="2753"/>
        <end position="2777"/>
    </location>
</feature>
<protein>
    <recommendedName>
        <fullName evidence="6">VWFC domain-containing protein</fullName>
    </recommendedName>
</protein>
<feature type="compositionally biased region" description="Polar residues" evidence="4">
    <location>
        <begin position="770"/>
        <end position="785"/>
    </location>
</feature>
<feature type="compositionally biased region" description="Basic and acidic residues" evidence="4">
    <location>
        <begin position="1203"/>
        <end position="1218"/>
    </location>
</feature>
<feature type="compositionally biased region" description="Polar residues" evidence="4">
    <location>
        <begin position="1295"/>
        <end position="1313"/>
    </location>
</feature>
<dbReference type="InterPro" id="IPR052424">
    <property type="entry name" value="Kielin_Chordin-BMP_Reg"/>
</dbReference>
<evidence type="ECO:0000256" key="2">
    <source>
        <dbReference type="ARBA" id="ARBA00022525"/>
    </source>
</evidence>
<feature type="compositionally biased region" description="Basic and acidic residues" evidence="4">
    <location>
        <begin position="857"/>
        <end position="877"/>
    </location>
</feature>
<feature type="compositionally biased region" description="Basic and acidic residues" evidence="4">
    <location>
        <begin position="1906"/>
        <end position="1922"/>
    </location>
</feature>
<feature type="compositionally biased region" description="Polar residues" evidence="4">
    <location>
        <begin position="2537"/>
        <end position="2546"/>
    </location>
</feature>
<keyword evidence="2" id="KW-0964">Secreted</keyword>
<organism evidence="7 8">
    <name type="scientific">Lasius platythorax</name>
    <dbReference type="NCBI Taxonomy" id="488582"/>
    <lineage>
        <taxon>Eukaryota</taxon>
        <taxon>Metazoa</taxon>
        <taxon>Ecdysozoa</taxon>
        <taxon>Arthropoda</taxon>
        <taxon>Hexapoda</taxon>
        <taxon>Insecta</taxon>
        <taxon>Pterygota</taxon>
        <taxon>Neoptera</taxon>
        <taxon>Endopterygota</taxon>
        <taxon>Hymenoptera</taxon>
        <taxon>Apocrita</taxon>
        <taxon>Aculeata</taxon>
        <taxon>Formicoidea</taxon>
        <taxon>Formicidae</taxon>
        <taxon>Formicinae</taxon>
        <taxon>Lasius</taxon>
        <taxon>Lasius</taxon>
    </lineage>
</organism>
<dbReference type="EMBL" id="OZ034831">
    <property type="protein sequence ID" value="CAL1688104.1"/>
    <property type="molecule type" value="Genomic_DNA"/>
</dbReference>
<feature type="compositionally biased region" description="Basic and acidic residues" evidence="4">
    <location>
        <begin position="2263"/>
        <end position="2275"/>
    </location>
</feature>
<feature type="compositionally biased region" description="Low complexity" evidence="4">
    <location>
        <begin position="2487"/>
        <end position="2496"/>
    </location>
</feature>
<accession>A0AAV2P5E6</accession>
<dbReference type="GO" id="GO:0005576">
    <property type="term" value="C:extracellular region"/>
    <property type="evidence" value="ECO:0007669"/>
    <property type="project" value="UniProtKB-SubCell"/>
</dbReference>
<evidence type="ECO:0000313" key="8">
    <source>
        <dbReference type="Proteomes" id="UP001497644"/>
    </source>
</evidence>
<proteinExistence type="predicted"/>